<dbReference type="EMBL" id="JAUSTY010000004">
    <property type="protein sequence ID" value="MDQ0165340.1"/>
    <property type="molecule type" value="Genomic_DNA"/>
</dbReference>
<evidence type="ECO:0000259" key="5">
    <source>
        <dbReference type="PROSITE" id="PS50977"/>
    </source>
</evidence>
<dbReference type="PANTHER" id="PTHR30055:SF234">
    <property type="entry name" value="HTH-TYPE TRANSCRIPTIONAL REGULATOR BETI"/>
    <property type="match status" value="1"/>
</dbReference>
<comment type="caution">
    <text evidence="6">The sequence shown here is derived from an EMBL/GenBank/DDBJ whole genome shotgun (WGS) entry which is preliminary data.</text>
</comment>
<evidence type="ECO:0000256" key="2">
    <source>
        <dbReference type="ARBA" id="ARBA00023125"/>
    </source>
</evidence>
<feature type="DNA-binding region" description="H-T-H motif" evidence="4">
    <location>
        <begin position="40"/>
        <end position="59"/>
    </location>
</feature>
<dbReference type="SUPFAM" id="SSF48498">
    <property type="entry name" value="Tetracyclin repressor-like, C-terminal domain"/>
    <property type="match status" value="1"/>
</dbReference>
<dbReference type="Pfam" id="PF00440">
    <property type="entry name" value="TetR_N"/>
    <property type="match status" value="1"/>
</dbReference>
<reference evidence="6 7" key="1">
    <citation type="submission" date="2023-07" db="EMBL/GenBank/DDBJ databases">
        <title>Genomic Encyclopedia of Type Strains, Phase IV (KMG-IV): sequencing the most valuable type-strain genomes for metagenomic binning, comparative biology and taxonomic classification.</title>
        <authorList>
            <person name="Goeker M."/>
        </authorList>
    </citation>
    <scope>NUCLEOTIDE SEQUENCE [LARGE SCALE GENOMIC DNA]</scope>
    <source>
        <strain evidence="6 7">DSM 12751</strain>
    </source>
</reference>
<sequence length="204" mass="23324">MKRVTPLTEEQLIKRRESRRKQIVDAAFKVFALRGLNGAKMSMIAEEAGLSAGQLYRFFESKEELFTTLIQQAVLESTQGIEMIYQLPGSPFEKVHHFISYVMENKDAQYPFMLIHHAHTADDVPKEVNQLLQQFSVKRHIDLLLPLFEEGQQAGEFAQGDIRQLISALLTMLSAIMTFNMPIDNDHQMPDADMLMRIVAGSRK</sequence>
<dbReference type="SUPFAM" id="SSF46689">
    <property type="entry name" value="Homeodomain-like"/>
    <property type="match status" value="1"/>
</dbReference>
<dbReference type="InterPro" id="IPR050109">
    <property type="entry name" value="HTH-type_TetR-like_transc_reg"/>
</dbReference>
<proteinExistence type="predicted"/>
<evidence type="ECO:0000313" key="7">
    <source>
        <dbReference type="Proteomes" id="UP001235840"/>
    </source>
</evidence>
<evidence type="ECO:0000256" key="4">
    <source>
        <dbReference type="PROSITE-ProRule" id="PRU00335"/>
    </source>
</evidence>
<keyword evidence="3" id="KW-0804">Transcription</keyword>
<feature type="domain" description="HTH tetR-type" evidence="5">
    <location>
        <begin position="17"/>
        <end position="77"/>
    </location>
</feature>
<dbReference type="PROSITE" id="PS50977">
    <property type="entry name" value="HTH_TETR_2"/>
    <property type="match status" value="1"/>
</dbReference>
<dbReference type="InterPro" id="IPR001647">
    <property type="entry name" value="HTH_TetR"/>
</dbReference>
<dbReference type="Gene3D" id="1.10.10.60">
    <property type="entry name" value="Homeodomain-like"/>
    <property type="match status" value="1"/>
</dbReference>
<organism evidence="6 7">
    <name type="scientific">Caldalkalibacillus horti</name>
    <dbReference type="NCBI Taxonomy" id="77523"/>
    <lineage>
        <taxon>Bacteria</taxon>
        <taxon>Bacillati</taxon>
        <taxon>Bacillota</taxon>
        <taxon>Bacilli</taxon>
        <taxon>Bacillales</taxon>
        <taxon>Bacillaceae</taxon>
        <taxon>Caldalkalibacillus</taxon>
    </lineage>
</organism>
<dbReference type="Gene3D" id="1.10.357.10">
    <property type="entry name" value="Tetracycline Repressor, domain 2"/>
    <property type="match status" value="1"/>
</dbReference>
<protein>
    <submittedName>
        <fullName evidence="6">AcrR family transcriptional regulator</fullName>
    </submittedName>
</protein>
<dbReference type="RefSeq" id="WP_343834717.1">
    <property type="nucleotide sequence ID" value="NZ_BAAADK010000045.1"/>
</dbReference>
<gene>
    <name evidence="6" type="ORF">J2S11_001240</name>
</gene>
<name>A0ABT9VWG8_9BACI</name>
<evidence type="ECO:0000256" key="1">
    <source>
        <dbReference type="ARBA" id="ARBA00023015"/>
    </source>
</evidence>
<dbReference type="PANTHER" id="PTHR30055">
    <property type="entry name" value="HTH-TYPE TRANSCRIPTIONAL REGULATOR RUTR"/>
    <property type="match status" value="1"/>
</dbReference>
<keyword evidence="2 4" id="KW-0238">DNA-binding</keyword>
<keyword evidence="1" id="KW-0805">Transcription regulation</keyword>
<accession>A0ABT9VWG8</accession>
<dbReference type="PRINTS" id="PR00455">
    <property type="entry name" value="HTHTETR"/>
</dbReference>
<dbReference type="Proteomes" id="UP001235840">
    <property type="component" value="Unassembled WGS sequence"/>
</dbReference>
<dbReference type="InterPro" id="IPR009057">
    <property type="entry name" value="Homeodomain-like_sf"/>
</dbReference>
<keyword evidence="7" id="KW-1185">Reference proteome</keyword>
<evidence type="ECO:0000256" key="3">
    <source>
        <dbReference type="ARBA" id="ARBA00023163"/>
    </source>
</evidence>
<dbReference type="InterPro" id="IPR036271">
    <property type="entry name" value="Tet_transcr_reg_TetR-rel_C_sf"/>
</dbReference>
<evidence type="ECO:0000313" key="6">
    <source>
        <dbReference type="EMBL" id="MDQ0165340.1"/>
    </source>
</evidence>